<evidence type="ECO:0000313" key="2">
    <source>
        <dbReference type="EMBL" id="OJT14292.1"/>
    </source>
</evidence>
<gene>
    <name evidence="2" type="ORF">TRAPUB_9152</name>
</gene>
<dbReference type="EMBL" id="MNAD01000308">
    <property type="protein sequence ID" value="OJT14292.1"/>
    <property type="molecule type" value="Genomic_DNA"/>
</dbReference>
<dbReference type="PANTHER" id="PTHR31252:SF11">
    <property type="entry name" value="DUF4419 DOMAIN-CONTAINING PROTEIN"/>
    <property type="match status" value="1"/>
</dbReference>
<evidence type="ECO:0000313" key="3">
    <source>
        <dbReference type="Proteomes" id="UP000184267"/>
    </source>
</evidence>
<name>A0A1M2W3F0_TRAPU</name>
<comment type="caution">
    <text evidence="2">The sequence shown here is derived from an EMBL/GenBank/DDBJ whole genome shotgun (WGS) entry which is preliminary data.</text>
</comment>
<dbReference type="Pfam" id="PF14388">
    <property type="entry name" value="DUF4419"/>
    <property type="match status" value="1"/>
</dbReference>
<evidence type="ECO:0000256" key="1">
    <source>
        <dbReference type="SAM" id="MobiDB-lite"/>
    </source>
</evidence>
<proteinExistence type="predicted"/>
<dbReference type="InterPro" id="IPR025533">
    <property type="entry name" value="DUF4419"/>
</dbReference>
<dbReference type="OMA" id="RICHHIG"/>
<accession>A0A1M2W3F0</accession>
<sequence length="296" mass="33407">MPVTFTVSPVTPNEIRWYESQSPVDVLRESCNPTSDDVGVLLQSSIGKDELRTLSSQSNGFVHGVMHAYAAHNHLVIRPDDVWIAILTQLSFYVNAHAEELRAYVVAHEGTRRLTVSDVGIRHSVDFGRLAHAMTREIHKNVVDSTLAEWILPDFTTTIIKDSTICSVLMMSTLKAYFEYYVDITCGIPTVTLEGTKADWQRIVKRLERLYELGDEPTAWAKMLYPILRRFVSAFDGRPDTEFWKQVVYRQQAYCGQDDLNGWLTAFCVWTSEGKWKAGPLSSSPASNGRSVRAPS</sequence>
<dbReference type="Proteomes" id="UP000184267">
    <property type="component" value="Unassembled WGS sequence"/>
</dbReference>
<dbReference type="OrthoDB" id="9978173at2759"/>
<dbReference type="PANTHER" id="PTHR31252">
    <property type="entry name" value="DUF4419 DOMAIN-CONTAINING PROTEIN"/>
    <property type="match status" value="1"/>
</dbReference>
<keyword evidence="3" id="KW-1185">Reference proteome</keyword>
<protein>
    <submittedName>
        <fullName evidence="2">Uncharacterized protein</fullName>
    </submittedName>
</protein>
<feature type="region of interest" description="Disordered" evidence="1">
    <location>
        <begin position="277"/>
        <end position="296"/>
    </location>
</feature>
<organism evidence="2 3">
    <name type="scientific">Trametes pubescens</name>
    <name type="common">White-rot fungus</name>
    <dbReference type="NCBI Taxonomy" id="154538"/>
    <lineage>
        <taxon>Eukaryota</taxon>
        <taxon>Fungi</taxon>
        <taxon>Dikarya</taxon>
        <taxon>Basidiomycota</taxon>
        <taxon>Agaricomycotina</taxon>
        <taxon>Agaricomycetes</taxon>
        <taxon>Polyporales</taxon>
        <taxon>Polyporaceae</taxon>
        <taxon>Trametes</taxon>
    </lineage>
</organism>
<feature type="compositionally biased region" description="Polar residues" evidence="1">
    <location>
        <begin position="281"/>
        <end position="290"/>
    </location>
</feature>
<dbReference type="AlphaFoldDB" id="A0A1M2W3F0"/>
<dbReference type="STRING" id="154538.A0A1M2W3F0"/>
<reference evidence="2 3" key="1">
    <citation type="submission" date="2016-10" db="EMBL/GenBank/DDBJ databases">
        <title>Genome sequence of the basidiomycete white-rot fungus Trametes pubescens.</title>
        <authorList>
            <person name="Makela M.R."/>
            <person name="Granchi Z."/>
            <person name="Peng M."/>
            <person name="De Vries R.P."/>
            <person name="Grigoriev I."/>
            <person name="Riley R."/>
            <person name="Hilden K."/>
        </authorList>
    </citation>
    <scope>NUCLEOTIDE SEQUENCE [LARGE SCALE GENOMIC DNA]</scope>
    <source>
        <strain evidence="2 3">FBCC735</strain>
    </source>
</reference>